<organism evidence="2">
    <name type="scientific">marine metagenome</name>
    <dbReference type="NCBI Taxonomy" id="408172"/>
    <lineage>
        <taxon>unclassified sequences</taxon>
        <taxon>metagenomes</taxon>
        <taxon>ecological metagenomes</taxon>
    </lineage>
</organism>
<feature type="non-terminal residue" evidence="2">
    <location>
        <position position="173"/>
    </location>
</feature>
<dbReference type="InterPro" id="IPR002509">
    <property type="entry name" value="NODB_dom"/>
</dbReference>
<reference evidence="2" key="1">
    <citation type="submission" date="2018-05" db="EMBL/GenBank/DDBJ databases">
        <authorList>
            <person name="Lanie J.A."/>
            <person name="Ng W.-L."/>
            <person name="Kazmierczak K.M."/>
            <person name="Andrzejewski T.M."/>
            <person name="Davidsen T.M."/>
            <person name="Wayne K.J."/>
            <person name="Tettelin H."/>
            <person name="Glass J.I."/>
            <person name="Rusch D."/>
            <person name="Podicherti R."/>
            <person name="Tsui H.-C.T."/>
            <person name="Winkler M.E."/>
        </authorList>
    </citation>
    <scope>NUCLEOTIDE SEQUENCE</scope>
</reference>
<name>A0A382Z8N1_9ZZZZ</name>
<feature type="domain" description="NodB homology" evidence="1">
    <location>
        <begin position="29"/>
        <end position="153"/>
    </location>
</feature>
<evidence type="ECO:0000313" key="2">
    <source>
        <dbReference type="EMBL" id="SVD91445.1"/>
    </source>
</evidence>
<dbReference type="GO" id="GO:0016810">
    <property type="term" value="F:hydrolase activity, acting on carbon-nitrogen (but not peptide) bonds"/>
    <property type="evidence" value="ECO:0007669"/>
    <property type="project" value="InterPro"/>
</dbReference>
<accession>A0A382Z8N1</accession>
<dbReference type="AlphaFoldDB" id="A0A382Z8N1"/>
<dbReference type="EMBL" id="UINC01181649">
    <property type="protein sequence ID" value="SVD91445.1"/>
    <property type="molecule type" value="Genomic_DNA"/>
</dbReference>
<gene>
    <name evidence="2" type="ORF">METZ01_LOCUS444299</name>
</gene>
<proteinExistence type="predicted"/>
<dbReference type="Pfam" id="PF01522">
    <property type="entry name" value="Polysacc_deac_1"/>
    <property type="match status" value="1"/>
</dbReference>
<sequence length="173" mass="20195">MDCESKWGSADRLQPYHHEMFTNEALISIYRKIVKLLKKYDMCATFAFVMAMTLNEQERQRFAPLFNLQSESSKDWLSHFRVFESSGELNGWFEPELLNIVRQYPQHEIACHSFCHSPMTDDVLSSEQACIELDAALKIAKTKNIKLRTFIFPRNGVGNRESLFKKGFIGYRN</sequence>
<dbReference type="SUPFAM" id="SSF88713">
    <property type="entry name" value="Glycoside hydrolase/deacetylase"/>
    <property type="match status" value="1"/>
</dbReference>
<dbReference type="InterPro" id="IPR011330">
    <property type="entry name" value="Glyco_hydro/deAcase_b/a-brl"/>
</dbReference>
<protein>
    <recommendedName>
        <fullName evidence="1">NodB homology domain-containing protein</fullName>
    </recommendedName>
</protein>
<evidence type="ECO:0000259" key="1">
    <source>
        <dbReference type="Pfam" id="PF01522"/>
    </source>
</evidence>
<dbReference type="Gene3D" id="3.20.20.370">
    <property type="entry name" value="Glycoside hydrolase/deacetylase"/>
    <property type="match status" value="1"/>
</dbReference>
<dbReference type="GO" id="GO:0005975">
    <property type="term" value="P:carbohydrate metabolic process"/>
    <property type="evidence" value="ECO:0007669"/>
    <property type="project" value="InterPro"/>
</dbReference>